<dbReference type="InterPro" id="IPR040457">
    <property type="entry name" value="GCP_C"/>
</dbReference>
<dbReference type="GO" id="GO:0043015">
    <property type="term" value="F:gamma-tubulin binding"/>
    <property type="evidence" value="ECO:0007669"/>
    <property type="project" value="InterPro"/>
</dbReference>
<sequence>MPPSSSRLFAKLDAALGDALGCEVPSGRSLALLLQHGTANSLPPGGAAASVAAHSYALRQRGLVSAAEALEQTAAPVLSDSSTPAPAPAALSGSLAAEHERCERWGLCEPALALRLLLALARSAHPAPEAAGARSSLHRLGAAGLWVPSGSAAGRPFGLLAAERLVVPPSGGVCVRRQGGGSPNQQRRSIAGCAGAVSASPPDASSFFRVRQHAREGRPPSMARRLGARPASQPRTPREAIGSPALPATPPPRRLAPPPLPPPPLSAAQRGAAGAPLLTPATGVRRQWLAPTDGDGAAAAVQLLLALQGAGEWRLGVSPAHAPSGCAATWREVAASRGRAQALCETATALERGGWGAVGRALGCAVQAALRRCTKALADVPRLVSQLAADEAAAAVEGGGGGGAESCRLTVLGAAMHARGAAAEHARLAASLLAAFASGHPSSDRKAGAPPAAAAAAALRALPSAGDGVVLLRGLEAHAASSSLGAAPRQAALAAALFREAALPWLRELGEVAFGEHAAGATLRFEPDLSAAAEECGACVAMLRSSAVADRYASLALALASGAVPPASPRDASGRSGRLAIAAGAAFAWLPAGSRSLASAREAWAGRFSRGEVGPPSPPAHPPCPLPNPAAPALRGPGARAAPATLSWLEERRRMPSQAILASIERAYEERDAAAAARRRAESNAARSAAELSRARAAEWEEELGRRRHQAARARREELEAQLSEQAAAAAAEAEAAEAEAAAARQAAAEAAAELERARAALEARYAEAAAGADRRLRMARMRASRARSDASSRSPALADEQAEPAEGRGIEAAEAGEAAAETEAEAVAEEAAVSEEAAEEAAVSGATDMTAEVVAEAATEEAAGAEVETGETAWEAAVEASTEEGIADAAEGEEAEAIREAKLRAVAAEAAVDATSSDHSAALVAAASAAARRERAAAVLSDALGETPATRGEASALAEQTSSRGDAGGWLRDAGLPECSEGGTVEPPLSTVLEAAASLAQSLACVRRPLIACSSLLGRAAVLYLQRECALSAWLASLQRFLLGGDADFLDALCAELHAAVSSGSFGDGASPPPTTLQRALDLAITRADRAAEGEEAECAADLQLVWVSPSGSGWRTADALHRVDAFDGLSLALPLPRALHGVLDVAAYRAVFLFSLRLKRASLAVRSLWSVLRPASAAPVPPGALRRLNVHLHLLGQLLRGIEGHTLRADATWVELRSAASDVAASPTQLRDVHDSCLREVSRRCGIDDLGVRAIVDAILGLALTLERDVHIKLAEAPHPAERCTQEAGWRAIVDSQQEPLIRSSAPVTAHGVLRVPHRPPPAAGRSR</sequence>
<organism evidence="9 10">
    <name type="scientific">Emiliania huxleyi (strain CCMP1516)</name>
    <dbReference type="NCBI Taxonomy" id="280463"/>
    <lineage>
        <taxon>Eukaryota</taxon>
        <taxon>Haptista</taxon>
        <taxon>Haptophyta</taxon>
        <taxon>Prymnesiophyceae</taxon>
        <taxon>Isochrysidales</taxon>
        <taxon>Noelaerhabdaceae</taxon>
        <taxon>Emiliania</taxon>
    </lineage>
</organism>
<dbReference type="OMA" id="EHERCER"/>
<dbReference type="PANTHER" id="PTHR19302">
    <property type="entry name" value="GAMMA TUBULIN COMPLEX PROTEIN"/>
    <property type="match status" value="1"/>
</dbReference>
<dbReference type="GO" id="GO:0007020">
    <property type="term" value="P:microtubule nucleation"/>
    <property type="evidence" value="ECO:0007669"/>
    <property type="project" value="InterPro"/>
</dbReference>
<feature type="compositionally biased region" description="Low complexity" evidence="7">
    <location>
        <begin position="790"/>
        <end position="799"/>
    </location>
</feature>
<protein>
    <recommendedName>
        <fullName evidence="8">Gamma tubulin complex component C-terminal domain-containing protein</fullName>
    </recommendedName>
</protein>
<dbReference type="GO" id="GO:0051011">
    <property type="term" value="F:microtubule minus-end binding"/>
    <property type="evidence" value="ECO:0007669"/>
    <property type="project" value="TreeGrafter"/>
</dbReference>
<comment type="similarity">
    <text evidence="2">Belongs to the TUBGCP family.</text>
</comment>
<dbReference type="GeneID" id="17269262"/>
<dbReference type="GO" id="GO:0000922">
    <property type="term" value="C:spindle pole"/>
    <property type="evidence" value="ECO:0007669"/>
    <property type="project" value="InterPro"/>
</dbReference>
<evidence type="ECO:0000256" key="3">
    <source>
        <dbReference type="ARBA" id="ARBA00022490"/>
    </source>
</evidence>
<dbReference type="EnsemblProtists" id="EOD23724">
    <property type="protein sequence ID" value="EOD23724"/>
    <property type="gene ID" value="EMIHUDRAFT_116241"/>
</dbReference>
<feature type="compositionally biased region" description="Pro residues" evidence="7">
    <location>
        <begin position="1321"/>
        <end position="1330"/>
    </location>
</feature>
<feature type="domain" description="Gamma tubulin complex component C-terminal" evidence="8">
    <location>
        <begin position="1035"/>
        <end position="1272"/>
    </location>
</feature>
<reference evidence="9" key="2">
    <citation type="submission" date="2024-10" db="UniProtKB">
        <authorList>
            <consortium name="EnsemblProtists"/>
        </authorList>
    </citation>
    <scope>IDENTIFICATION</scope>
</reference>
<evidence type="ECO:0000313" key="9">
    <source>
        <dbReference type="EnsemblProtists" id="EOD23724"/>
    </source>
</evidence>
<dbReference type="GO" id="GO:0051321">
    <property type="term" value="P:meiotic cell cycle"/>
    <property type="evidence" value="ECO:0007669"/>
    <property type="project" value="TreeGrafter"/>
</dbReference>
<dbReference type="KEGG" id="ehx:EMIHUDRAFT_116241"/>
<keyword evidence="5" id="KW-0206">Cytoskeleton</keyword>
<evidence type="ECO:0000256" key="6">
    <source>
        <dbReference type="SAM" id="Coils"/>
    </source>
</evidence>
<feature type="region of interest" description="Disordered" evidence="7">
    <location>
        <begin position="609"/>
        <end position="639"/>
    </location>
</feature>
<dbReference type="InterPro" id="IPR007259">
    <property type="entry name" value="GCP"/>
</dbReference>
<keyword evidence="6" id="KW-0175">Coiled coil</keyword>
<evidence type="ECO:0000256" key="7">
    <source>
        <dbReference type="SAM" id="MobiDB-lite"/>
    </source>
</evidence>
<reference evidence="10" key="1">
    <citation type="journal article" date="2013" name="Nature">
        <title>Pan genome of the phytoplankton Emiliania underpins its global distribution.</title>
        <authorList>
            <person name="Read B.A."/>
            <person name="Kegel J."/>
            <person name="Klute M.J."/>
            <person name="Kuo A."/>
            <person name="Lefebvre S.C."/>
            <person name="Maumus F."/>
            <person name="Mayer C."/>
            <person name="Miller J."/>
            <person name="Monier A."/>
            <person name="Salamov A."/>
            <person name="Young J."/>
            <person name="Aguilar M."/>
            <person name="Claverie J.M."/>
            <person name="Frickenhaus S."/>
            <person name="Gonzalez K."/>
            <person name="Herman E.K."/>
            <person name="Lin Y.C."/>
            <person name="Napier J."/>
            <person name="Ogata H."/>
            <person name="Sarno A.F."/>
            <person name="Shmutz J."/>
            <person name="Schroeder D."/>
            <person name="de Vargas C."/>
            <person name="Verret F."/>
            <person name="von Dassow P."/>
            <person name="Valentin K."/>
            <person name="Van de Peer Y."/>
            <person name="Wheeler G."/>
            <person name="Dacks J.B."/>
            <person name="Delwiche C.F."/>
            <person name="Dyhrman S.T."/>
            <person name="Glockner G."/>
            <person name="John U."/>
            <person name="Richards T."/>
            <person name="Worden A.Z."/>
            <person name="Zhang X."/>
            <person name="Grigoriev I.V."/>
            <person name="Allen A.E."/>
            <person name="Bidle K."/>
            <person name="Borodovsky M."/>
            <person name="Bowler C."/>
            <person name="Brownlee C."/>
            <person name="Cock J.M."/>
            <person name="Elias M."/>
            <person name="Gladyshev V.N."/>
            <person name="Groth M."/>
            <person name="Guda C."/>
            <person name="Hadaegh A."/>
            <person name="Iglesias-Rodriguez M.D."/>
            <person name="Jenkins J."/>
            <person name="Jones B.M."/>
            <person name="Lawson T."/>
            <person name="Leese F."/>
            <person name="Lindquist E."/>
            <person name="Lobanov A."/>
            <person name="Lomsadze A."/>
            <person name="Malik S.B."/>
            <person name="Marsh M.E."/>
            <person name="Mackinder L."/>
            <person name="Mock T."/>
            <person name="Mueller-Roeber B."/>
            <person name="Pagarete A."/>
            <person name="Parker M."/>
            <person name="Probert I."/>
            <person name="Quesneville H."/>
            <person name="Raines C."/>
            <person name="Rensing S.A."/>
            <person name="Riano-Pachon D.M."/>
            <person name="Richier S."/>
            <person name="Rokitta S."/>
            <person name="Shiraiwa Y."/>
            <person name="Soanes D.M."/>
            <person name="van der Giezen M."/>
            <person name="Wahlund T.M."/>
            <person name="Williams B."/>
            <person name="Wilson W."/>
            <person name="Wolfe G."/>
            <person name="Wurch L.L."/>
        </authorList>
    </citation>
    <scope>NUCLEOTIDE SEQUENCE</scope>
</reference>
<keyword evidence="10" id="KW-1185">Reference proteome</keyword>
<name>A0A0D3JJN9_EMIH1</name>
<keyword evidence="4" id="KW-0493">Microtubule</keyword>
<dbReference type="RefSeq" id="XP_005776153.1">
    <property type="nucleotide sequence ID" value="XM_005776096.1"/>
</dbReference>
<evidence type="ECO:0000256" key="4">
    <source>
        <dbReference type="ARBA" id="ARBA00022701"/>
    </source>
</evidence>
<dbReference type="PANTHER" id="PTHR19302:SF59">
    <property type="entry name" value="HYPOTHETICAL GAMMA-TUBULIN COMPLEX"/>
    <property type="match status" value="1"/>
</dbReference>
<dbReference type="Pfam" id="PF04130">
    <property type="entry name" value="GCP_C_terminal"/>
    <property type="match status" value="1"/>
</dbReference>
<feature type="region of interest" description="Disordered" evidence="7">
    <location>
        <begin position="1311"/>
        <end position="1330"/>
    </location>
</feature>
<dbReference type="STRING" id="2903.R1ES65"/>
<dbReference type="GO" id="GO:0005874">
    <property type="term" value="C:microtubule"/>
    <property type="evidence" value="ECO:0007669"/>
    <property type="project" value="UniProtKB-KW"/>
</dbReference>
<proteinExistence type="inferred from homology"/>
<feature type="coiled-coil region" evidence="6">
    <location>
        <begin position="664"/>
        <end position="772"/>
    </location>
</feature>
<dbReference type="Proteomes" id="UP000013827">
    <property type="component" value="Unassembled WGS sequence"/>
</dbReference>
<feature type="region of interest" description="Disordered" evidence="7">
    <location>
        <begin position="950"/>
        <end position="970"/>
    </location>
</feature>
<dbReference type="PaxDb" id="2903-EOD23724"/>
<evidence type="ECO:0000256" key="2">
    <source>
        <dbReference type="ARBA" id="ARBA00010337"/>
    </source>
</evidence>
<feature type="compositionally biased region" description="Acidic residues" evidence="7">
    <location>
        <begin position="821"/>
        <end position="840"/>
    </location>
</feature>
<dbReference type="GO" id="GO:0051225">
    <property type="term" value="P:spindle assembly"/>
    <property type="evidence" value="ECO:0007669"/>
    <property type="project" value="TreeGrafter"/>
</dbReference>
<feature type="region of interest" description="Disordered" evidence="7">
    <location>
        <begin position="176"/>
        <end position="271"/>
    </location>
</feature>
<dbReference type="GO" id="GO:0031122">
    <property type="term" value="P:cytoplasmic microtubule organization"/>
    <property type="evidence" value="ECO:0007669"/>
    <property type="project" value="TreeGrafter"/>
</dbReference>
<feature type="compositionally biased region" description="Pro residues" evidence="7">
    <location>
        <begin position="247"/>
        <end position="265"/>
    </location>
</feature>
<feature type="region of interest" description="Disordered" evidence="7">
    <location>
        <begin position="781"/>
        <end position="848"/>
    </location>
</feature>
<dbReference type="HOGENOM" id="CLU_259154_0_0_1"/>
<evidence type="ECO:0000313" key="10">
    <source>
        <dbReference type="Proteomes" id="UP000013827"/>
    </source>
</evidence>
<feature type="compositionally biased region" description="Pro residues" evidence="7">
    <location>
        <begin position="615"/>
        <end position="630"/>
    </location>
</feature>
<comment type="subcellular location">
    <subcellularLocation>
        <location evidence="1">Cytoplasm</location>
        <location evidence="1">Cytoskeleton</location>
    </subcellularLocation>
</comment>
<evidence type="ECO:0000259" key="8">
    <source>
        <dbReference type="Pfam" id="PF04130"/>
    </source>
</evidence>
<keyword evidence="3" id="KW-0963">Cytoplasm</keyword>
<evidence type="ECO:0000256" key="5">
    <source>
        <dbReference type="ARBA" id="ARBA00023212"/>
    </source>
</evidence>
<accession>A0A0D3JJN9</accession>
<dbReference type="GO" id="GO:0000278">
    <property type="term" value="P:mitotic cell cycle"/>
    <property type="evidence" value="ECO:0007669"/>
    <property type="project" value="TreeGrafter"/>
</dbReference>
<evidence type="ECO:0000256" key="1">
    <source>
        <dbReference type="ARBA" id="ARBA00004245"/>
    </source>
</evidence>
<dbReference type="Gene3D" id="1.20.120.1900">
    <property type="entry name" value="Gamma-tubulin complex, C-terminal domain"/>
    <property type="match status" value="1"/>
</dbReference>
<dbReference type="InterPro" id="IPR042241">
    <property type="entry name" value="GCP_C_sf"/>
</dbReference>
<dbReference type="GO" id="GO:0000930">
    <property type="term" value="C:gamma-tubulin complex"/>
    <property type="evidence" value="ECO:0007669"/>
    <property type="project" value="TreeGrafter"/>
</dbReference>